<proteinExistence type="predicted"/>
<gene>
    <name evidence="1" type="ORF">G6011_10152</name>
</gene>
<dbReference type="Proteomes" id="UP001199106">
    <property type="component" value="Unassembled WGS sequence"/>
</dbReference>
<accession>A0AAD4FAZ2</accession>
<name>A0AAD4FAZ2_9PLEO</name>
<protein>
    <submittedName>
        <fullName evidence="1">Uncharacterized protein</fullName>
    </submittedName>
</protein>
<evidence type="ECO:0000313" key="2">
    <source>
        <dbReference type="Proteomes" id="UP001199106"/>
    </source>
</evidence>
<keyword evidence="2" id="KW-1185">Reference proteome</keyword>
<dbReference type="SUPFAM" id="SSF50129">
    <property type="entry name" value="GroES-like"/>
    <property type="match status" value="1"/>
</dbReference>
<organism evidence="1 2">
    <name type="scientific">Alternaria panax</name>
    <dbReference type="NCBI Taxonomy" id="48097"/>
    <lineage>
        <taxon>Eukaryota</taxon>
        <taxon>Fungi</taxon>
        <taxon>Dikarya</taxon>
        <taxon>Ascomycota</taxon>
        <taxon>Pezizomycotina</taxon>
        <taxon>Dothideomycetes</taxon>
        <taxon>Pleosporomycetidae</taxon>
        <taxon>Pleosporales</taxon>
        <taxon>Pleosporineae</taxon>
        <taxon>Pleosporaceae</taxon>
        <taxon>Alternaria</taxon>
        <taxon>Alternaria sect. Panax</taxon>
    </lineage>
</organism>
<evidence type="ECO:0000313" key="1">
    <source>
        <dbReference type="EMBL" id="KAG9187044.1"/>
    </source>
</evidence>
<dbReference type="InterPro" id="IPR011032">
    <property type="entry name" value="GroES-like_sf"/>
</dbReference>
<dbReference type="AlphaFoldDB" id="A0AAD4FAZ2"/>
<reference evidence="1" key="1">
    <citation type="submission" date="2021-07" db="EMBL/GenBank/DDBJ databases">
        <title>Genome Resource of American Ginseng Black Spot Pathogen Alternaria panax.</title>
        <authorList>
            <person name="Qiu C."/>
            <person name="Wang W."/>
            <person name="Liu Z."/>
        </authorList>
    </citation>
    <scope>NUCLEOTIDE SEQUENCE</scope>
    <source>
        <strain evidence="1">BNCC115425</strain>
    </source>
</reference>
<dbReference type="EMBL" id="JAANER010000008">
    <property type="protein sequence ID" value="KAG9187044.1"/>
    <property type="molecule type" value="Genomic_DNA"/>
</dbReference>
<sequence>MPKPDPGSAIIRIEVAQTLSYHCEVYNGELHYSFPTPIVGGCSTIGRIAAVGPDSSPEKPSCPATGRYGDASVQVAIVKIIRDEAADLKSLESFGFIDAVLDFTPPQASQSMHLRAATTALRRNARASLMGFSYQLVSDLVHMVKMLERGLFGRLF</sequence>
<dbReference type="Gene3D" id="3.90.180.10">
    <property type="entry name" value="Medium-chain alcohol dehydrogenases, catalytic domain"/>
    <property type="match status" value="1"/>
</dbReference>
<comment type="caution">
    <text evidence="1">The sequence shown here is derived from an EMBL/GenBank/DDBJ whole genome shotgun (WGS) entry which is preliminary data.</text>
</comment>